<dbReference type="Proteomes" id="UP000228380">
    <property type="component" value="Chromosome 11"/>
</dbReference>
<proteinExistence type="predicted"/>
<dbReference type="RefSeq" id="XP_008787076.2">
    <property type="nucleotide sequence ID" value="XM_008788854.2"/>
</dbReference>
<sequence>MSKTTGTPSSKRSSFTHRPISDIIQIIGGFPATATATSTNSNTNQDYSPCSTRINNRDQDLKNTLLSKATPIIHPTFPERKPSTSNLLPQLHDASTITIVTYTSSSEASSSFTTTVLPILPELKWSDFLIEDVFLPDDEGESEPKLMEGSARVDQNSLVDEWWGAMDDNVQGSPYDGSSSFVVAILDRHQETLFQFPEFLDDTDYIL</sequence>
<organism evidence="1 2">
    <name type="scientific">Phoenix dactylifera</name>
    <name type="common">Date palm</name>
    <dbReference type="NCBI Taxonomy" id="42345"/>
    <lineage>
        <taxon>Eukaryota</taxon>
        <taxon>Viridiplantae</taxon>
        <taxon>Streptophyta</taxon>
        <taxon>Embryophyta</taxon>
        <taxon>Tracheophyta</taxon>
        <taxon>Spermatophyta</taxon>
        <taxon>Magnoliopsida</taxon>
        <taxon>Liliopsida</taxon>
        <taxon>Arecaceae</taxon>
        <taxon>Coryphoideae</taxon>
        <taxon>Phoeniceae</taxon>
        <taxon>Phoenix</taxon>
    </lineage>
</organism>
<dbReference type="GeneID" id="103705219"/>
<keyword evidence="1" id="KW-1185">Reference proteome</keyword>
<gene>
    <name evidence="2" type="primary">LOC103705219</name>
</gene>
<dbReference type="AlphaFoldDB" id="A0A8B7BWY5"/>
<evidence type="ECO:0000313" key="2">
    <source>
        <dbReference type="RefSeq" id="XP_008787076.2"/>
    </source>
</evidence>
<name>A0A8B7BWY5_PHODC</name>
<reference evidence="2" key="2">
    <citation type="submission" date="2025-08" db="UniProtKB">
        <authorList>
            <consortium name="RefSeq"/>
        </authorList>
    </citation>
    <scope>IDENTIFICATION</scope>
    <source>
        <tissue evidence="2">Young leaves</tissue>
    </source>
</reference>
<dbReference type="KEGG" id="pda:103705219"/>
<accession>A0A8B7BWY5</accession>
<protein>
    <submittedName>
        <fullName evidence="2">Transcription factor MYB35-like</fullName>
    </submittedName>
</protein>
<evidence type="ECO:0000313" key="1">
    <source>
        <dbReference type="Proteomes" id="UP000228380"/>
    </source>
</evidence>
<reference evidence="1" key="1">
    <citation type="journal article" date="2019" name="Nat. Commun.">
        <title>Genome-wide association mapping of date palm fruit traits.</title>
        <authorList>
            <person name="Hazzouri K.M."/>
            <person name="Gros-Balthazard M."/>
            <person name="Flowers J.M."/>
            <person name="Copetti D."/>
            <person name="Lemansour A."/>
            <person name="Lebrun M."/>
            <person name="Masmoudi K."/>
            <person name="Ferrand S."/>
            <person name="Dhar M.I."/>
            <person name="Fresquez Z.A."/>
            <person name="Rosas U."/>
            <person name="Zhang J."/>
            <person name="Talag J."/>
            <person name="Lee S."/>
            <person name="Kudrna D."/>
            <person name="Powell R.F."/>
            <person name="Leitch I.J."/>
            <person name="Krueger R.R."/>
            <person name="Wing R.A."/>
            <person name="Amiri K.M.A."/>
            <person name="Purugganan M.D."/>
        </authorList>
    </citation>
    <scope>NUCLEOTIDE SEQUENCE [LARGE SCALE GENOMIC DNA]</scope>
    <source>
        <strain evidence="1">cv. Khalas</strain>
    </source>
</reference>